<feature type="active site" description="Proton acceptor" evidence="4">
    <location>
        <position position="72"/>
    </location>
</feature>
<dbReference type="GO" id="GO:0036221">
    <property type="term" value="F:UTP diphosphatase activity"/>
    <property type="evidence" value="ECO:0007669"/>
    <property type="project" value="RHEA"/>
</dbReference>
<name>A0A556N7C0_9FLAO</name>
<comment type="caution">
    <text evidence="4">Lacks conserved residue(s) required for the propagation of feature annotation.</text>
</comment>
<comment type="cofactor">
    <cofactor evidence="1 4">
        <name>a divalent metal cation</name>
        <dbReference type="ChEBI" id="CHEBI:60240"/>
    </cofactor>
</comment>
<dbReference type="Pfam" id="PF02545">
    <property type="entry name" value="Maf"/>
    <property type="match status" value="1"/>
</dbReference>
<keyword evidence="6" id="KW-1185">Reference proteome</keyword>
<dbReference type="PANTHER" id="PTHR43213">
    <property type="entry name" value="BIFUNCTIONAL DTTP/UTP PYROPHOSPHATASE/METHYLTRANSFERASE PROTEIN-RELATED"/>
    <property type="match status" value="1"/>
</dbReference>
<comment type="catalytic activity">
    <reaction evidence="4">
        <text>dTTP + H2O = dTMP + diphosphate + H(+)</text>
        <dbReference type="Rhea" id="RHEA:28534"/>
        <dbReference type="ChEBI" id="CHEBI:15377"/>
        <dbReference type="ChEBI" id="CHEBI:15378"/>
        <dbReference type="ChEBI" id="CHEBI:33019"/>
        <dbReference type="ChEBI" id="CHEBI:37568"/>
        <dbReference type="ChEBI" id="CHEBI:63528"/>
        <dbReference type="EC" id="3.6.1.9"/>
    </reaction>
</comment>
<dbReference type="PANTHER" id="PTHR43213:SF5">
    <property type="entry name" value="BIFUNCTIONAL DTTP_UTP PYROPHOSPHATASE_METHYLTRANSFERASE PROTEIN-RELATED"/>
    <property type="match status" value="1"/>
</dbReference>
<dbReference type="InterPro" id="IPR029001">
    <property type="entry name" value="ITPase-like_fam"/>
</dbReference>
<evidence type="ECO:0000256" key="1">
    <source>
        <dbReference type="ARBA" id="ARBA00001968"/>
    </source>
</evidence>
<evidence type="ECO:0000256" key="3">
    <source>
        <dbReference type="ARBA" id="ARBA00023080"/>
    </source>
</evidence>
<dbReference type="NCBIfam" id="TIGR00172">
    <property type="entry name" value="maf"/>
    <property type="match status" value="1"/>
</dbReference>
<evidence type="ECO:0000256" key="4">
    <source>
        <dbReference type="HAMAP-Rule" id="MF_00528"/>
    </source>
</evidence>
<dbReference type="GO" id="GO:0036218">
    <property type="term" value="F:dTTP diphosphatase activity"/>
    <property type="evidence" value="ECO:0007669"/>
    <property type="project" value="RHEA"/>
</dbReference>
<comment type="similarity">
    <text evidence="4">Belongs to the Maf family. YhdE subfamily.</text>
</comment>
<comment type="subcellular location">
    <subcellularLocation>
        <location evidence="4">Cytoplasm</location>
    </subcellularLocation>
</comment>
<dbReference type="AlphaFoldDB" id="A0A556N7C0"/>
<comment type="function">
    <text evidence="4">Nucleoside triphosphate pyrophosphatase that hydrolyzes dTTP and UTP. May have a dual role in cell division arrest and in preventing the incorporation of modified nucleotides into cellular nucleic acids.</text>
</comment>
<dbReference type="HAMAP" id="MF_00528">
    <property type="entry name" value="Maf"/>
    <property type="match status" value="1"/>
</dbReference>
<dbReference type="OrthoDB" id="9807767at2"/>
<dbReference type="Proteomes" id="UP000316008">
    <property type="component" value="Unassembled WGS sequence"/>
</dbReference>
<dbReference type="EMBL" id="VLPL01000001">
    <property type="protein sequence ID" value="TSJ48055.1"/>
    <property type="molecule type" value="Genomic_DNA"/>
</dbReference>
<keyword evidence="3 4" id="KW-0546">Nucleotide metabolism</keyword>
<dbReference type="EC" id="3.6.1.9" evidence="4"/>
<evidence type="ECO:0000256" key="2">
    <source>
        <dbReference type="ARBA" id="ARBA00022801"/>
    </source>
</evidence>
<dbReference type="Gene3D" id="3.90.950.10">
    <property type="match status" value="1"/>
</dbReference>
<feature type="site" description="Important for substrate specificity" evidence="4">
    <location>
        <position position="155"/>
    </location>
</feature>
<accession>A0A556N7C0</accession>
<keyword evidence="2 4" id="KW-0378">Hydrolase</keyword>
<dbReference type="SUPFAM" id="SSF52972">
    <property type="entry name" value="ITPase-like"/>
    <property type="match status" value="1"/>
</dbReference>
<feature type="site" description="Important for substrate specificity" evidence="4">
    <location>
        <position position="73"/>
    </location>
</feature>
<dbReference type="CDD" id="cd00555">
    <property type="entry name" value="Maf"/>
    <property type="match status" value="1"/>
</dbReference>
<protein>
    <recommendedName>
        <fullName evidence="4">dTTP/UTP pyrophosphatase</fullName>
        <shortName evidence="4">dTTPase/UTPase</shortName>
        <ecNumber evidence="4">3.6.1.9</ecNumber>
    </recommendedName>
    <alternativeName>
        <fullName evidence="4">Nucleoside triphosphate pyrophosphatase</fullName>
    </alternativeName>
    <alternativeName>
        <fullName evidence="4">Nucleotide pyrophosphatase</fullName>
        <shortName evidence="4">Nucleotide PPase</shortName>
    </alternativeName>
</protein>
<dbReference type="GO" id="GO:0009117">
    <property type="term" value="P:nucleotide metabolic process"/>
    <property type="evidence" value="ECO:0007669"/>
    <property type="project" value="UniProtKB-KW"/>
</dbReference>
<dbReference type="GO" id="GO:0005737">
    <property type="term" value="C:cytoplasm"/>
    <property type="evidence" value="ECO:0007669"/>
    <property type="project" value="UniProtKB-SubCell"/>
</dbReference>
<dbReference type="InterPro" id="IPR003697">
    <property type="entry name" value="Maf-like"/>
</dbReference>
<organism evidence="5 6">
    <name type="scientific">Fluviicola chungangensis</name>
    <dbReference type="NCBI Taxonomy" id="2597671"/>
    <lineage>
        <taxon>Bacteria</taxon>
        <taxon>Pseudomonadati</taxon>
        <taxon>Bacteroidota</taxon>
        <taxon>Flavobacteriia</taxon>
        <taxon>Flavobacteriales</taxon>
        <taxon>Crocinitomicaceae</taxon>
        <taxon>Fluviicola</taxon>
    </lineage>
</organism>
<comment type="caution">
    <text evidence="5">The sequence shown here is derived from an EMBL/GenBank/DDBJ whole genome shotgun (WGS) entry which is preliminary data.</text>
</comment>
<evidence type="ECO:0000313" key="6">
    <source>
        <dbReference type="Proteomes" id="UP000316008"/>
    </source>
</evidence>
<keyword evidence="4" id="KW-0963">Cytoplasm</keyword>
<sequence length="189" mass="21548">MKMFKWILGSQSPRRKELLAGIGVEFEVRIQDTEEVYPDSLPAEEVPEFLATLKAEALLPDLSEHEAVICADTVVILDGEILGKPLDFEDAHRMLCRLSGKRHTVITGVFIGSKTRNTSFSERTEVEFENLSDEEISFYINQYKPFDKAGSYGVQEWIGYVAVKRMEGTYTNVMGLPTNRLYKEIQQFL</sequence>
<reference evidence="5 6" key="1">
    <citation type="submission" date="2019-07" db="EMBL/GenBank/DDBJ databases">
        <authorList>
            <person name="Huq M.A."/>
        </authorList>
    </citation>
    <scope>NUCLEOTIDE SEQUENCE [LARGE SCALE GENOMIC DNA]</scope>
    <source>
        <strain evidence="5 6">MAH-3</strain>
    </source>
</reference>
<feature type="site" description="Important for substrate specificity" evidence="4">
    <location>
        <position position="14"/>
    </location>
</feature>
<evidence type="ECO:0000313" key="5">
    <source>
        <dbReference type="EMBL" id="TSJ48055.1"/>
    </source>
</evidence>
<comment type="catalytic activity">
    <reaction evidence="4">
        <text>UTP + H2O = UMP + diphosphate + H(+)</text>
        <dbReference type="Rhea" id="RHEA:29395"/>
        <dbReference type="ChEBI" id="CHEBI:15377"/>
        <dbReference type="ChEBI" id="CHEBI:15378"/>
        <dbReference type="ChEBI" id="CHEBI:33019"/>
        <dbReference type="ChEBI" id="CHEBI:46398"/>
        <dbReference type="ChEBI" id="CHEBI:57865"/>
        <dbReference type="EC" id="3.6.1.9"/>
    </reaction>
</comment>
<gene>
    <name evidence="5" type="primary">maf</name>
    <name evidence="5" type="ORF">FO442_02675</name>
</gene>
<dbReference type="PIRSF" id="PIRSF006305">
    <property type="entry name" value="Maf"/>
    <property type="match status" value="1"/>
</dbReference>
<proteinExistence type="inferred from homology"/>